<dbReference type="Pfam" id="PF00561">
    <property type="entry name" value="Abhydrolase_1"/>
    <property type="match status" value="1"/>
</dbReference>
<dbReference type="InterPro" id="IPR029058">
    <property type="entry name" value="AB_hydrolase_fold"/>
</dbReference>
<protein>
    <submittedName>
        <fullName evidence="2">Alpha/beta hydrolase</fullName>
    </submittedName>
</protein>
<comment type="caution">
    <text evidence="2">The sequence shown here is derived from an EMBL/GenBank/DDBJ whole genome shotgun (WGS) entry which is preliminary data.</text>
</comment>
<sequence length="337" mass="38317">MNFNYIVRLILILTPLMALGCRDNSSLSVIDESQRSKINDLGYAAHYTTVNGIRMHYVQEGTGSLMLFLHGFPYFGSAWDPLLSEFSQDHQVVAPDNRGYGYSQKPADVSEYKIEKLVTDVRQLIEQLSRNNKVILVGHDWGGVLAWSVAQTSPELISKLIIINAPPFNVFLDVLSTSTSQREASHYMHKLDSWYAHLLFAIKGPELIWRGSARLYEEGHVDERFKLAFLNAWQQLGAAQGAVNWYQANVPEFDAINDSHYWPSKETRITVPSLLIWSQRDKAFTQDTFEAIKANVDNLRIHSIDTDSHVPFLDHTEEVIKVMRAFIAGESSEQSNR</sequence>
<evidence type="ECO:0000259" key="1">
    <source>
        <dbReference type="Pfam" id="PF00561"/>
    </source>
</evidence>
<dbReference type="PRINTS" id="PR00111">
    <property type="entry name" value="ABHYDROLASE"/>
</dbReference>
<evidence type="ECO:0000313" key="2">
    <source>
        <dbReference type="EMBL" id="MEM5499087.1"/>
    </source>
</evidence>
<dbReference type="RefSeq" id="WP_342882373.1">
    <property type="nucleotide sequence ID" value="NZ_JBBMQS010000011.1"/>
</dbReference>
<organism evidence="2 3">
    <name type="scientific">Paraglaciecola mesophila</name>
    <dbReference type="NCBI Taxonomy" id="197222"/>
    <lineage>
        <taxon>Bacteria</taxon>
        <taxon>Pseudomonadati</taxon>
        <taxon>Pseudomonadota</taxon>
        <taxon>Gammaproteobacteria</taxon>
        <taxon>Alteromonadales</taxon>
        <taxon>Alteromonadaceae</taxon>
        <taxon>Paraglaciecola</taxon>
    </lineage>
</organism>
<accession>A0ABU9SZ00</accession>
<evidence type="ECO:0000313" key="3">
    <source>
        <dbReference type="Proteomes" id="UP001461163"/>
    </source>
</evidence>
<reference evidence="2 3" key="1">
    <citation type="submission" date="2024-03" db="EMBL/GenBank/DDBJ databases">
        <title>Community enrichment and isolation of bacterial strains for fucoidan degradation.</title>
        <authorList>
            <person name="Sichert A."/>
        </authorList>
    </citation>
    <scope>NUCLEOTIDE SEQUENCE [LARGE SCALE GENOMIC DNA]</scope>
    <source>
        <strain evidence="2 3">AS12</strain>
    </source>
</reference>
<dbReference type="EMBL" id="JBBMQS010000011">
    <property type="protein sequence ID" value="MEM5499087.1"/>
    <property type="molecule type" value="Genomic_DNA"/>
</dbReference>
<gene>
    <name evidence="2" type="ORF">WNY77_16875</name>
</gene>
<keyword evidence="2" id="KW-0378">Hydrolase</keyword>
<dbReference type="Proteomes" id="UP001461163">
    <property type="component" value="Unassembled WGS sequence"/>
</dbReference>
<name>A0ABU9SZ00_9ALTE</name>
<proteinExistence type="predicted"/>
<dbReference type="InterPro" id="IPR000073">
    <property type="entry name" value="AB_hydrolase_1"/>
</dbReference>
<feature type="domain" description="AB hydrolase-1" evidence="1">
    <location>
        <begin position="65"/>
        <end position="315"/>
    </location>
</feature>
<keyword evidence="3" id="KW-1185">Reference proteome</keyword>
<dbReference type="GO" id="GO:0016787">
    <property type="term" value="F:hydrolase activity"/>
    <property type="evidence" value="ECO:0007669"/>
    <property type="project" value="UniProtKB-KW"/>
</dbReference>
<dbReference type="PANTHER" id="PTHR43329">
    <property type="entry name" value="EPOXIDE HYDROLASE"/>
    <property type="match status" value="1"/>
</dbReference>
<dbReference type="Gene3D" id="3.40.50.1820">
    <property type="entry name" value="alpha/beta hydrolase"/>
    <property type="match status" value="1"/>
</dbReference>
<dbReference type="SUPFAM" id="SSF53474">
    <property type="entry name" value="alpha/beta-Hydrolases"/>
    <property type="match status" value="1"/>
</dbReference>